<evidence type="ECO:0000313" key="2">
    <source>
        <dbReference type="EMBL" id="KGF56033.1"/>
    </source>
</evidence>
<feature type="domain" description="Putative amidase" evidence="1">
    <location>
        <begin position="7"/>
        <end position="153"/>
    </location>
</feature>
<sequence length="177" mass="20413">MLERIPYDRRAAVAYAHQWAYGRNPDFYDYEEIGGDCTNFASQCLYAGTGVMNFDPVYGWFYRDPNDKAPAWTGVEYFFDFITRQTPSPGPFGISTTLSELEPGDFVQFRFNKDVFGHTPVVVEIGRPATLQNTLIAAHSYDADWRPLSTYYFQEIRFLHIQGAYREIRGEEVLPSM</sequence>
<protein>
    <recommendedName>
        <fullName evidence="1">Putative amidase domain-containing protein</fullName>
    </recommendedName>
</protein>
<dbReference type="HOGENOM" id="CLU_048731_2_0_9"/>
<organism evidence="2 3">
    <name type="scientific">Flavonifractor plautii 1_3_50AFAA</name>
    <dbReference type="NCBI Taxonomy" id="742738"/>
    <lineage>
        <taxon>Bacteria</taxon>
        <taxon>Bacillati</taxon>
        <taxon>Bacillota</taxon>
        <taxon>Clostridia</taxon>
        <taxon>Eubacteriales</taxon>
        <taxon>Oscillospiraceae</taxon>
        <taxon>Flavonifractor</taxon>
    </lineage>
</organism>
<comment type="caution">
    <text evidence="2">The sequence shown here is derived from an EMBL/GenBank/DDBJ whole genome shotgun (WGS) entry which is preliminary data.</text>
</comment>
<proteinExistence type="predicted"/>
<accession>A0A096B9C5</accession>
<dbReference type="RefSeq" id="WP_009256855.1">
    <property type="nucleotide sequence ID" value="NZ_KN174162.1"/>
</dbReference>
<dbReference type="PANTHER" id="PTHR40032">
    <property type="entry name" value="EXPORTED PROTEIN-RELATED"/>
    <property type="match status" value="1"/>
</dbReference>
<gene>
    <name evidence="2" type="ORF">HMPREF9460_01500</name>
</gene>
<dbReference type="PANTHER" id="PTHR40032:SF1">
    <property type="entry name" value="EXPORTED PROTEIN"/>
    <property type="match status" value="1"/>
</dbReference>
<evidence type="ECO:0000313" key="3">
    <source>
        <dbReference type="Proteomes" id="UP000029585"/>
    </source>
</evidence>
<dbReference type="PATRIC" id="fig|742738.3.peg.1547"/>
<dbReference type="Pfam" id="PF12671">
    <property type="entry name" value="Amidase_6"/>
    <property type="match status" value="1"/>
</dbReference>
<reference evidence="2 3" key="1">
    <citation type="submission" date="2011-08" db="EMBL/GenBank/DDBJ databases">
        <title>The Genome Sequence of Clostridium orbiscindens 1_3_50AFAA.</title>
        <authorList>
            <consortium name="The Broad Institute Genome Sequencing Platform"/>
            <person name="Earl A."/>
            <person name="Ward D."/>
            <person name="Feldgarden M."/>
            <person name="Gevers D."/>
            <person name="Daigneault M."/>
            <person name="Strauss J."/>
            <person name="Allen-Vercoe E."/>
            <person name="Young S.K."/>
            <person name="Zeng Q."/>
            <person name="Gargeya S."/>
            <person name="Fitzgerald M."/>
            <person name="Haas B."/>
            <person name="Abouelleil A."/>
            <person name="Alvarado L."/>
            <person name="Arachchi H.M."/>
            <person name="Berlin A."/>
            <person name="Brown A."/>
            <person name="Chapman S.B."/>
            <person name="Chen Z."/>
            <person name="Dunbar C."/>
            <person name="Freedman E."/>
            <person name="Gearin G."/>
            <person name="Gellesch M."/>
            <person name="Goldberg J."/>
            <person name="Griggs A."/>
            <person name="Gujja S."/>
            <person name="Heiman D."/>
            <person name="Howarth C."/>
            <person name="Larson L."/>
            <person name="Lui A."/>
            <person name="MacDonald P.J.P."/>
            <person name="Montmayeur A."/>
            <person name="Murphy C."/>
            <person name="Neiman D."/>
            <person name="Pearson M."/>
            <person name="Priest M."/>
            <person name="Roberts A."/>
            <person name="Saif S."/>
            <person name="Shea T."/>
            <person name="Shenoy N."/>
            <person name="Sisk P."/>
            <person name="Stolte C."/>
            <person name="Sykes S."/>
            <person name="Wortman J."/>
            <person name="Nusbaum C."/>
            <person name="Birren B."/>
        </authorList>
    </citation>
    <scope>NUCLEOTIDE SEQUENCE [LARGE SCALE GENOMIC DNA]</scope>
    <source>
        <strain evidence="2 3">1_3_50AFAA</strain>
    </source>
</reference>
<evidence type="ECO:0000259" key="1">
    <source>
        <dbReference type="Pfam" id="PF12671"/>
    </source>
</evidence>
<dbReference type="InterPro" id="IPR024301">
    <property type="entry name" value="Amidase_6"/>
</dbReference>
<dbReference type="Proteomes" id="UP000029585">
    <property type="component" value="Unassembled WGS sequence"/>
</dbReference>
<dbReference type="eggNOG" id="ENOG502Z7JI">
    <property type="taxonomic scope" value="Bacteria"/>
</dbReference>
<keyword evidence="3" id="KW-1185">Reference proteome</keyword>
<name>A0A096B9C5_FLAPL</name>
<dbReference type="EMBL" id="ADLO01000052">
    <property type="protein sequence ID" value="KGF56033.1"/>
    <property type="molecule type" value="Genomic_DNA"/>
</dbReference>
<dbReference type="AlphaFoldDB" id="A0A096B9C5"/>